<dbReference type="AlphaFoldDB" id="A0A1M6W280"/>
<proteinExistence type="predicted"/>
<accession>A0A1M6W280</accession>
<reference evidence="1 2" key="1">
    <citation type="submission" date="2016-11" db="EMBL/GenBank/DDBJ databases">
        <authorList>
            <person name="Jaros S."/>
            <person name="Januszkiewicz K."/>
            <person name="Wedrychowicz H."/>
        </authorList>
    </citation>
    <scope>NUCLEOTIDE SEQUENCE [LARGE SCALE GENOMIC DNA]</scope>
    <source>
        <strain evidence="1 2">DSM 43832</strain>
    </source>
</reference>
<sequence>MAELDDSVLRNLDTQHRRLAEIEAHLDALLAGEEPAALPAAPDRPETYDRLTATNDALRAERGWDEVDLDAALSPEALAEFELWRRRRRMPWGVDDAAAVAFAGVLGVAATVFDDKIDKGVKERLKALHKTPLIQRWEKDAKRMPIDYMGKGFGGRLHRVRSAGHDIGRPFEALRQIRRGEFRGFRWEYGVRHTVTATGPKPGVSYVPAATLGEAIVLWGKHLVADVVTETSLPLPGWTKLYELDDRTLRTFAHQAYGNGADLRSFAVSTLPVMTTEIVVRTHVHGRAMLRAGTAALNPAEVALRTELLLAGHALVGAASLGKATTTVLTSAALPAVTRYAKAFAHINWPVLMKAATTALDVARDARARRSTAKSWDELLADLAQPWQLAESVAVEEILSQESP</sequence>
<name>A0A1M6W280_PSETH</name>
<organism evidence="1 2">
    <name type="scientific">Pseudonocardia thermophila</name>
    <dbReference type="NCBI Taxonomy" id="1848"/>
    <lineage>
        <taxon>Bacteria</taxon>
        <taxon>Bacillati</taxon>
        <taxon>Actinomycetota</taxon>
        <taxon>Actinomycetes</taxon>
        <taxon>Pseudonocardiales</taxon>
        <taxon>Pseudonocardiaceae</taxon>
        <taxon>Pseudonocardia</taxon>
    </lineage>
</organism>
<evidence type="ECO:0000313" key="2">
    <source>
        <dbReference type="Proteomes" id="UP000184363"/>
    </source>
</evidence>
<dbReference type="OrthoDB" id="4512082at2"/>
<keyword evidence="2" id="KW-1185">Reference proteome</keyword>
<dbReference type="Proteomes" id="UP000184363">
    <property type="component" value="Unassembled WGS sequence"/>
</dbReference>
<protein>
    <submittedName>
        <fullName evidence="1">Uncharacterized protein</fullName>
    </submittedName>
</protein>
<dbReference type="EMBL" id="FRAP01000013">
    <property type="protein sequence ID" value="SHK87830.1"/>
    <property type="molecule type" value="Genomic_DNA"/>
</dbReference>
<dbReference type="RefSeq" id="WP_073458269.1">
    <property type="nucleotide sequence ID" value="NZ_FRAP01000013.1"/>
</dbReference>
<gene>
    <name evidence="1" type="ORF">SAMN05443637_113190</name>
</gene>
<dbReference type="STRING" id="1848.SAMN05443637_113190"/>
<evidence type="ECO:0000313" key="1">
    <source>
        <dbReference type="EMBL" id="SHK87830.1"/>
    </source>
</evidence>